<evidence type="ECO:0000256" key="5">
    <source>
        <dbReference type="ARBA" id="ARBA00023136"/>
    </source>
</evidence>
<name>A0A1H6X6K3_9FIRM</name>
<feature type="transmembrane region" description="Helical" evidence="6">
    <location>
        <begin position="282"/>
        <end position="301"/>
    </location>
</feature>
<dbReference type="Pfam" id="PF01943">
    <property type="entry name" value="Polysacc_synt"/>
    <property type="match status" value="1"/>
</dbReference>
<dbReference type="PANTHER" id="PTHR30250">
    <property type="entry name" value="PST FAMILY PREDICTED COLANIC ACID TRANSPORTER"/>
    <property type="match status" value="1"/>
</dbReference>
<sequence length="438" mass="49027">MGNNEIKYKGNVIARNSILSLVYKAFSMGLSLISAPLLLGILGNYKYGVYSSALSIVSWIYYFDLGIGNGLRFKLTGYLAKNDEEGSKKTVTVAYVLVSAIMLIAVIFVIGFLSFFSADKFFKINSIDENINIILIISFAFAGLNFILSLVNNVLLAVQESSKVNFFSLLAQAFFIIGLLFYKKWGISLILLVSIAEACSQAIKNIIETIYVYKKYPNLKPSRKAIDFSYSNGIMSFGIKMFALQMSALVLNSTDNLLILKLFGAAAVTPYSFLYKYFGMINNVYVILIGPLMSAYTMAFAKKDYKWIKLTFKKSMFLYAIVFVGTITALFVFKPFAKIWLQKDLNFDNNLIVLTAIYFLMLMFSHNFSSFVNGIGVVNETTFAVIIQAIINIPASIFFAKYCSMGVNGIIMGSIVSMIISNIVYPYITVREFKKMSK</sequence>
<reference evidence="8" key="1">
    <citation type="submission" date="2016-10" db="EMBL/GenBank/DDBJ databases">
        <authorList>
            <person name="Varghese N."/>
        </authorList>
    </citation>
    <scope>NUCLEOTIDE SEQUENCE [LARGE SCALE GENOMIC DNA]</scope>
    <source>
        <strain evidence="8">DSM 20406</strain>
    </source>
</reference>
<accession>A0A1H6X6K3</accession>
<feature type="transmembrane region" description="Helical" evidence="6">
    <location>
        <begin position="257"/>
        <end position="275"/>
    </location>
</feature>
<dbReference type="PANTHER" id="PTHR30250:SF11">
    <property type="entry name" value="O-ANTIGEN TRANSPORTER-RELATED"/>
    <property type="match status" value="1"/>
</dbReference>
<keyword evidence="3 6" id="KW-0812">Transmembrane</keyword>
<dbReference type="Proteomes" id="UP000183028">
    <property type="component" value="Unassembled WGS sequence"/>
</dbReference>
<evidence type="ECO:0000313" key="8">
    <source>
        <dbReference type="Proteomes" id="UP000183028"/>
    </source>
</evidence>
<keyword evidence="4 6" id="KW-1133">Transmembrane helix</keyword>
<feature type="transmembrane region" description="Helical" evidence="6">
    <location>
        <begin position="349"/>
        <end position="369"/>
    </location>
</feature>
<feature type="transmembrane region" description="Helical" evidence="6">
    <location>
        <begin position="381"/>
        <end position="400"/>
    </location>
</feature>
<evidence type="ECO:0000256" key="6">
    <source>
        <dbReference type="SAM" id="Phobius"/>
    </source>
</evidence>
<dbReference type="RefSeq" id="WP_033162446.1">
    <property type="nucleotide sequence ID" value="NZ_FNYK01000073.1"/>
</dbReference>
<evidence type="ECO:0000313" key="7">
    <source>
        <dbReference type="EMBL" id="SEJ20165.1"/>
    </source>
</evidence>
<protein>
    <submittedName>
        <fullName evidence="7">Membrane protein involved in the export of O-antigen and teichoic acid</fullName>
    </submittedName>
</protein>
<comment type="subcellular location">
    <subcellularLocation>
        <location evidence="1">Cell membrane</location>
        <topology evidence="1">Multi-pass membrane protein</topology>
    </subcellularLocation>
</comment>
<keyword evidence="2" id="KW-1003">Cell membrane</keyword>
<dbReference type="EMBL" id="FNYK01000073">
    <property type="protein sequence ID" value="SEJ20165.1"/>
    <property type="molecule type" value="Genomic_DNA"/>
</dbReference>
<proteinExistence type="predicted"/>
<gene>
    <name evidence="7" type="ORF">SAMN04487834_10735</name>
</gene>
<dbReference type="GeneID" id="54119852"/>
<dbReference type="eggNOG" id="COG2244">
    <property type="taxonomic scope" value="Bacteria"/>
</dbReference>
<evidence type="ECO:0000256" key="3">
    <source>
        <dbReference type="ARBA" id="ARBA00022692"/>
    </source>
</evidence>
<dbReference type="InterPro" id="IPR002797">
    <property type="entry name" value="Polysacc_synth"/>
</dbReference>
<feature type="transmembrane region" description="Helical" evidence="6">
    <location>
        <begin position="21"/>
        <end position="43"/>
    </location>
</feature>
<keyword evidence="8" id="KW-1185">Reference proteome</keyword>
<organism evidence="7 8">
    <name type="scientific">Sharpea azabuensis</name>
    <dbReference type="NCBI Taxonomy" id="322505"/>
    <lineage>
        <taxon>Bacteria</taxon>
        <taxon>Bacillati</taxon>
        <taxon>Bacillota</taxon>
        <taxon>Erysipelotrichia</taxon>
        <taxon>Erysipelotrichales</taxon>
        <taxon>Coprobacillaceae</taxon>
        <taxon>Sharpea</taxon>
    </lineage>
</organism>
<dbReference type="GO" id="GO:0005886">
    <property type="term" value="C:plasma membrane"/>
    <property type="evidence" value="ECO:0007669"/>
    <property type="project" value="UniProtKB-SubCell"/>
</dbReference>
<dbReference type="OrthoDB" id="512217at2"/>
<evidence type="ECO:0000256" key="2">
    <source>
        <dbReference type="ARBA" id="ARBA00022475"/>
    </source>
</evidence>
<evidence type="ECO:0000256" key="1">
    <source>
        <dbReference type="ARBA" id="ARBA00004651"/>
    </source>
</evidence>
<feature type="transmembrane region" description="Helical" evidence="6">
    <location>
        <begin position="407"/>
        <end position="428"/>
    </location>
</feature>
<feature type="transmembrane region" description="Helical" evidence="6">
    <location>
        <begin position="228"/>
        <end position="251"/>
    </location>
</feature>
<evidence type="ECO:0000256" key="4">
    <source>
        <dbReference type="ARBA" id="ARBA00022989"/>
    </source>
</evidence>
<feature type="transmembrane region" description="Helical" evidence="6">
    <location>
        <begin position="164"/>
        <end position="182"/>
    </location>
</feature>
<feature type="transmembrane region" description="Helical" evidence="6">
    <location>
        <begin position="133"/>
        <end position="157"/>
    </location>
</feature>
<dbReference type="InterPro" id="IPR050833">
    <property type="entry name" value="Poly_Biosynth_Transport"/>
</dbReference>
<dbReference type="AlphaFoldDB" id="A0A1H6X6K3"/>
<feature type="transmembrane region" description="Helical" evidence="6">
    <location>
        <begin position="188"/>
        <end position="207"/>
    </location>
</feature>
<keyword evidence="5 6" id="KW-0472">Membrane</keyword>
<feature type="transmembrane region" description="Helical" evidence="6">
    <location>
        <begin position="92"/>
        <end position="113"/>
    </location>
</feature>
<feature type="transmembrane region" description="Helical" evidence="6">
    <location>
        <begin position="316"/>
        <end position="337"/>
    </location>
</feature>
<feature type="transmembrane region" description="Helical" evidence="6">
    <location>
        <begin position="49"/>
        <end position="71"/>
    </location>
</feature>